<dbReference type="GO" id="GO:0005634">
    <property type="term" value="C:nucleus"/>
    <property type="evidence" value="ECO:0007669"/>
    <property type="project" value="InterPro"/>
</dbReference>
<evidence type="ECO:0000313" key="2">
    <source>
        <dbReference type="Proteomes" id="UP000694853"/>
    </source>
</evidence>
<dbReference type="GeneID" id="113862151"/>
<dbReference type="GO" id="GO:0051783">
    <property type="term" value="P:regulation of nuclear division"/>
    <property type="evidence" value="ECO:0007669"/>
    <property type="project" value="InterPro"/>
</dbReference>
<reference evidence="2" key="1">
    <citation type="journal article" date="2019" name="Toxins">
        <title>Detection of Abrin-Like and Prepropulchellin-Like Toxin Genes and Transcripts Using Whole Genome Sequencing and Full-Length Transcript Sequencing of Abrus precatorius.</title>
        <authorList>
            <person name="Hovde B.T."/>
            <person name="Daligault H.E."/>
            <person name="Hanschen E.R."/>
            <person name="Kunde Y.A."/>
            <person name="Johnson M.B."/>
            <person name="Starkenburg S.R."/>
            <person name="Johnson S.L."/>
        </authorList>
    </citation>
    <scope>NUCLEOTIDE SEQUENCE [LARGE SCALE GENOMIC DNA]</scope>
</reference>
<dbReference type="Proteomes" id="UP000694853">
    <property type="component" value="Unplaced"/>
</dbReference>
<dbReference type="RefSeq" id="XP_027351083.1">
    <property type="nucleotide sequence ID" value="XM_027495282.1"/>
</dbReference>
<evidence type="ECO:0000256" key="1">
    <source>
        <dbReference type="SAM" id="MobiDB-lite"/>
    </source>
</evidence>
<dbReference type="PANTHER" id="PTHR35119">
    <property type="entry name" value="PROTEIN POLYCHOME"/>
    <property type="match status" value="1"/>
</dbReference>
<feature type="region of interest" description="Disordered" evidence="1">
    <location>
        <begin position="27"/>
        <end position="72"/>
    </location>
</feature>
<feature type="region of interest" description="Disordered" evidence="1">
    <location>
        <begin position="186"/>
        <end position="208"/>
    </location>
</feature>
<evidence type="ECO:0000313" key="3">
    <source>
        <dbReference type="RefSeq" id="XP_027351083.1"/>
    </source>
</evidence>
<sequence length="208" mass="23365">MPEARDRASPLHVATIFARRRASFIYLDPPPTPAPRNPIARPRARYSHAPGRENTPLVTPRRGRGRGSVLPSWYPRTPLRDITVLSRAIERRRARLGENEGQQIGDSDQVLPDPFSASQIERDSSALSPNSVGVKLRTPAGSKVPKIILDIDNLPEGESEILTPQKKLLNSIDKVEKGFREELQKLKRTPSAKKAEREKRVKTLMSMR</sequence>
<organism evidence="2 3">
    <name type="scientific">Abrus precatorius</name>
    <name type="common">Indian licorice</name>
    <name type="synonym">Glycine abrus</name>
    <dbReference type="NCBI Taxonomy" id="3816"/>
    <lineage>
        <taxon>Eukaryota</taxon>
        <taxon>Viridiplantae</taxon>
        <taxon>Streptophyta</taxon>
        <taxon>Embryophyta</taxon>
        <taxon>Tracheophyta</taxon>
        <taxon>Spermatophyta</taxon>
        <taxon>Magnoliopsida</taxon>
        <taxon>eudicotyledons</taxon>
        <taxon>Gunneridae</taxon>
        <taxon>Pentapetalae</taxon>
        <taxon>rosids</taxon>
        <taxon>fabids</taxon>
        <taxon>Fabales</taxon>
        <taxon>Fabaceae</taxon>
        <taxon>Papilionoideae</taxon>
        <taxon>50 kb inversion clade</taxon>
        <taxon>NPAAA clade</taxon>
        <taxon>indigoferoid/millettioid clade</taxon>
        <taxon>Abreae</taxon>
        <taxon>Abrus</taxon>
    </lineage>
</organism>
<dbReference type="KEGG" id="aprc:113862151"/>
<dbReference type="PANTHER" id="PTHR35119:SF1">
    <property type="entry name" value="PROTEIN POLYCHOME"/>
    <property type="match status" value="1"/>
</dbReference>
<dbReference type="AlphaFoldDB" id="A0A8B8L6R6"/>
<accession>A0A8B8L6R6</accession>
<dbReference type="InterPro" id="IPR034590">
    <property type="entry name" value="POLYCHOME/GIG1"/>
</dbReference>
<name>A0A8B8L6R6_ABRPR</name>
<proteinExistence type="predicted"/>
<reference evidence="3" key="2">
    <citation type="submission" date="2025-08" db="UniProtKB">
        <authorList>
            <consortium name="RefSeq"/>
        </authorList>
    </citation>
    <scope>IDENTIFICATION</scope>
    <source>
        <tissue evidence="3">Young leaves</tissue>
    </source>
</reference>
<gene>
    <name evidence="3" type="primary">LOC113862151</name>
</gene>
<keyword evidence="2" id="KW-1185">Reference proteome</keyword>
<protein>
    <submittedName>
        <fullName evidence="3">Protein POLYCHOME</fullName>
    </submittedName>
</protein>
<dbReference type="OrthoDB" id="1916775at2759"/>